<dbReference type="PANTHER" id="PTHR11237:SF4">
    <property type="entry name" value="5-DEMETHOXYUBIQUINONE HYDROXYLASE, MITOCHONDRIAL"/>
    <property type="match status" value="1"/>
</dbReference>
<keyword evidence="11" id="KW-1185">Reference proteome</keyword>
<dbReference type="AlphaFoldDB" id="M1VBP1"/>
<comment type="cofactor">
    <cofactor evidence="8">
        <name>Fe cation</name>
        <dbReference type="ChEBI" id="CHEBI:24875"/>
    </cofactor>
    <text evidence="8">Binds 2 iron ions per subunit.</text>
</comment>
<dbReference type="EMBL" id="AP006490">
    <property type="protein sequence ID" value="BAM79787.1"/>
    <property type="molecule type" value="Genomic_DNA"/>
</dbReference>
<protein>
    <recommendedName>
        <fullName evidence="8">5-demethoxyubiquinone hydroxylase, mitochondrial</fullName>
        <shortName evidence="8">DMQ hydroxylase</shortName>
        <ecNumber evidence="8">1.14.99.60</ecNumber>
    </recommendedName>
    <alternativeName>
        <fullName evidence="8">Ubiquinone biosynthesis monooxygenase COQ7</fullName>
    </alternativeName>
</protein>
<evidence type="ECO:0000256" key="2">
    <source>
        <dbReference type="ARBA" id="ARBA00022688"/>
    </source>
</evidence>
<sequence length="275" mass="30723">MAFYSSLSRPHWYRLLRVQVLRLSIENRQETCRLAFHEQKRNWRQFASANGNAAGAADGNAVPNVEPSGTEQSSKEPNDLCTLESQRKAVLDRMIRVDHAGEIGARRIYDGQLRVLGGTPAAPIIHHMAEQERRHAEVFDELVKRYRVRPTALLPLWNLAGFLLGAGTALLGRESAMACTVAVEEVVAQHYDDQLRELIALEKQHASVDGDVGPAGAAKSPEAQLRHYIRQFRDEELEHKDTGLEHGAELAPAYRLLSFAVRTACRAAIFVSERI</sequence>
<evidence type="ECO:0000313" key="10">
    <source>
        <dbReference type="EMBL" id="BAM79787.1"/>
    </source>
</evidence>
<dbReference type="KEGG" id="cme:CYME_CMH107C"/>
<dbReference type="HOGENOM" id="CLU_071892_2_0_1"/>
<dbReference type="OrthoDB" id="275371at2759"/>
<keyword evidence="10" id="KW-0830">Ubiquinone</keyword>
<dbReference type="SUPFAM" id="SSF47240">
    <property type="entry name" value="Ferritin-like"/>
    <property type="match status" value="1"/>
</dbReference>
<keyword evidence="5 8" id="KW-0408">Iron</keyword>
<comment type="subcellular location">
    <subcellularLocation>
        <location evidence="8">Mitochondrion inner membrane</location>
        <topology evidence="8">Peripheral membrane protein</topology>
        <orientation evidence="8">Matrix side</orientation>
    </subcellularLocation>
</comment>
<evidence type="ECO:0000313" key="11">
    <source>
        <dbReference type="Proteomes" id="UP000007014"/>
    </source>
</evidence>
<evidence type="ECO:0000256" key="8">
    <source>
        <dbReference type="HAMAP-Rule" id="MF_03194"/>
    </source>
</evidence>
<dbReference type="STRING" id="280699.M1VBP1"/>
<comment type="function">
    <text evidence="8">Catalyzes the hydroxylation of 2-polyprenyl-3-methyl-6-methoxy-1,4-benzoquinol (DMQH2) during ubiquinone biosynthesis. Has also a structural role in the COQ enzyme complex, stabilizing other COQ polypeptides.</text>
</comment>
<dbReference type="HAMAP" id="MF_01658">
    <property type="entry name" value="COQ7"/>
    <property type="match status" value="1"/>
</dbReference>
<dbReference type="CDD" id="cd01042">
    <property type="entry name" value="DMQH"/>
    <property type="match status" value="1"/>
</dbReference>
<feature type="binding site" evidence="8">
    <location>
        <position position="102"/>
    </location>
    <ligand>
        <name>Fe cation</name>
        <dbReference type="ChEBI" id="CHEBI:24875"/>
        <label>1</label>
    </ligand>
</feature>
<evidence type="ECO:0000256" key="6">
    <source>
        <dbReference type="ARBA" id="ARBA00023033"/>
    </source>
</evidence>
<dbReference type="Proteomes" id="UP000007014">
    <property type="component" value="Chromosome 8"/>
</dbReference>
<accession>M1VBP1</accession>
<gene>
    <name evidence="10" type="ORF">CYME_CMH107C</name>
</gene>
<reference evidence="10 11" key="2">
    <citation type="journal article" date="2007" name="BMC Biol.">
        <title>A 100%-complete sequence reveals unusually simple genomic features in the hot-spring red alga Cyanidioschyzon merolae.</title>
        <authorList>
            <person name="Nozaki H."/>
            <person name="Takano H."/>
            <person name="Misumi O."/>
            <person name="Terasawa K."/>
            <person name="Matsuzaki M."/>
            <person name="Maruyama S."/>
            <person name="Nishida K."/>
            <person name="Yagisawa F."/>
            <person name="Yoshida Y."/>
            <person name="Fujiwara T."/>
            <person name="Takio S."/>
            <person name="Tamura K."/>
            <person name="Chung S.J."/>
            <person name="Nakamura S."/>
            <person name="Kuroiwa H."/>
            <person name="Tanaka K."/>
            <person name="Sato N."/>
            <person name="Kuroiwa T."/>
        </authorList>
    </citation>
    <scope>NUCLEOTIDE SEQUENCE [LARGE SCALE GENOMIC DNA]</scope>
    <source>
        <strain evidence="10 11">10D</strain>
    </source>
</reference>
<keyword evidence="4 8" id="KW-0560">Oxidoreductase</keyword>
<name>M1VBP1_CYAM1</name>
<feature type="binding site" evidence="8">
    <location>
        <position position="132"/>
    </location>
    <ligand>
        <name>Fe cation</name>
        <dbReference type="ChEBI" id="CHEBI:24875"/>
        <label>2</label>
    </ligand>
</feature>
<evidence type="ECO:0000256" key="9">
    <source>
        <dbReference type="SAM" id="MobiDB-lite"/>
    </source>
</evidence>
<evidence type="ECO:0000256" key="5">
    <source>
        <dbReference type="ARBA" id="ARBA00023004"/>
    </source>
</evidence>
<dbReference type="GO" id="GO:0006744">
    <property type="term" value="P:ubiquinone biosynthetic process"/>
    <property type="evidence" value="ECO:0007669"/>
    <property type="project" value="UniProtKB-UniRule"/>
</dbReference>
<feature type="region of interest" description="Disordered" evidence="9">
    <location>
        <begin position="51"/>
        <end position="79"/>
    </location>
</feature>
<keyword evidence="8" id="KW-0496">Mitochondrion</keyword>
<dbReference type="RefSeq" id="XP_005536073.1">
    <property type="nucleotide sequence ID" value="XM_005536016.1"/>
</dbReference>
<dbReference type="GeneID" id="16993434"/>
<dbReference type="GO" id="GO:0016709">
    <property type="term" value="F:oxidoreductase activity, acting on paired donors, with incorporation or reduction of molecular oxygen, NAD(P)H as one donor, and incorporation of one atom of oxygen"/>
    <property type="evidence" value="ECO:0007669"/>
    <property type="project" value="UniProtKB-UniRule"/>
</dbReference>
<organism evidence="10 11">
    <name type="scientific">Cyanidioschyzon merolae (strain NIES-3377 / 10D)</name>
    <name type="common">Unicellular red alga</name>
    <dbReference type="NCBI Taxonomy" id="280699"/>
    <lineage>
        <taxon>Eukaryota</taxon>
        <taxon>Rhodophyta</taxon>
        <taxon>Bangiophyceae</taxon>
        <taxon>Cyanidiales</taxon>
        <taxon>Cyanidiaceae</taxon>
        <taxon>Cyanidioschyzon</taxon>
    </lineage>
</organism>
<feature type="binding site" evidence="8">
    <location>
        <position position="239"/>
    </location>
    <ligand>
        <name>Fe cation</name>
        <dbReference type="ChEBI" id="CHEBI:24875"/>
        <label>2</label>
    </ligand>
</feature>
<feature type="binding site" evidence="8">
    <location>
        <position position="132"/>
    </location>
    <ligand>
        <name>Fe cation</name>
        <dbReference type="ChEBI" id="CHEBI:24875"/>
        <label>1</label>
    </ligand>
</feature>
<dbReference type="InterPro" id="IPR009078">
    <property type="entry name" value="Ferritin-like_SF"/>
</dbReference>
<dbReference type="UniPathway" id="UPA00232"/>
<evidence type="ECO:0000256" key="4">
    <source>
        <dbReference type="ARBA" id="ARBA00023002"/>
    </source>
</evidence>
<dbReference type="OMA" id="WSTAVMG"/>
<reference evidence="10 11" key="1">
    <citation type="journal article" date="2004" name="Nature">
        <title>Genome sequence of the ultrasmall unicellular red alga Cyanidioschyzon merolae 10D.</title>
        <authorList>
            <person name="Matsuzaki M."/>
            <person name="Misumi O."/>
            <person name="Shin-i T."/>
            <person name="Maruyama S."/>
            <person name="Takahara M."/>
            <person name="Miyagishima S."/>
            <person name="Mori T."/>
            <person name="Nishida K."/>
            <person name="Yagisawa F."/>
            <person name="Nishida K."/>
            <person name="Yoshida Y."/>
            <person name="Nishimura Y."/>
            <person name="Nakao S."/>
            <person name="Kobayashi T."/>
            <person name="Momoyama Y."/>
            <person name="Higashiyama T."/>
            <person name="Minoda A."/>
            <person name="Sano M."/>
            <person name="Nomoto H."/>
            <person name="Oishi K."/>
            <person name="Hayashi H."/>
            <person name="Ohta F."/>
            <person name="Nishizaka S."/>
            <person name="Haga S."/>
            <person name="Miura S."/>
            <person name="Morishita T."/>
            <person name="Kabeya Y."/>
            <person name="Terasawa K."/>
            <person name="Suzuki Y."/>
            <person name="Ishii Y."/>
            <person name="Asakawa S."/>
            <person name="Takano H."/>
            <person name="Ohta N."/>
            <person name="Kuroiwa H."/>
            <person name="Tanaka K."/>
            <person name="Shimizu N."/>
            <person name="Sugano S."/>
            <person name="Sato N."/>
            <person name="Nozaki H."/>
            <person name="Ogasawara N."/>
            <person name="Kohara Y."/>
            <person name="Kuroiwa T."/>
        </authorList>
    </citation>
    <scope>NUCLEOTIDE SEQUENCE [LARGE SCALE GENOMIC DNA]</scope>
    <source>
        <strain evidence="10 11">10D</strain>
    </source>
</reference>
<comment type="pathway">
    <text evidence="1 8">Cofactor biosynthesis; ubiquinone biosynthesis.</text>
</comment>
<keyword evidence="3 8" id="KW-0479">Metal-binding</keyword>
<evidence type="ECO:0000256" key="3">
    <source>
        <dbReference type="ARBA" id="ARBA00022723"/>
    </source>
</evidence>
<keyword evidence="8" id="KW-0999">Mitochondrion inner membrane</keyword>
<dbReference type="eggNOG" id="KOG4061">
    <property type="taxonomic scope" value="Eukaryota"/>
</dbReference>
<comment type="similarity">
    <text evidence="8">Belongs to the COQ7 family.</text>
</comment>
<dbReference type="Gramene" id="CMH107CT">
    <property type="protein sequence ID" value="CMH107CT"/>
    <property type="gene ID" value="CMH107C"/>
</dbReference>
<dbReference type="GO" id="GO:0031314">
    <property type="term" value="C:extrinsic component of mitochondrial inner membrane"/>
    <property type="evidence" value="ECO:0007669"/>
    <property type="project" value="UniProtKB-UniRule"/>
</dbReference>
<keyword evidence="7 8" id="KW-0472">Membrane</keyword>
<comment type="catalytic activity">
    <reaction evidence="8">
        <text>a 5-methoxy-2-methyl-3-(all-trans-polyprenyl)benzene-1,4-diol + AH2 + O2 = a 3-demethylubiquinol + A + H2O</text>
        <dbReference type="Rhea" id="RHEA:50908"/>
        <dbReference type="Rhea" id="RHEA-COMP:10859"/>
        <dbReference type="Rhea" id="RHEA-COMP:10914"/>
        <dbReference type="ChEBI" id="CHEBI:13193"/>
        <dbReference type="ChEBI" id="CHEBI:15377"/>
        <dbReference type="ChEBI" id="CHEBI:15379"/>
        <dbReference type="ChEBI" id="CHEBI:17499"/>
        <dbReference type="ChEBI" id="CHEBI:84167"/>
        <dbReference type="ChEBI" id="CHEBI:84422"/>
        <dbReference type="EC" id="1.14.99.60"/>
    </reaction>
</comment>
<evidence type="ECO:0000256" key="1">
    <source>
        <dbReference type="ARBA" id="ARBA00004749"/>
    </source>
</evidence>
<dbReference type="Pfam" id="PF03232">
    <property type="entry name" value="COQ7"/>
    <property type="match status" value="1"/>
</dbReference>
<dbReference type="EC" id="1.14.99.60" evidence="8"/>
<dbReference type="InterPro" id="IPR011566">
    <property type="entry name" value="Ubq_synth_Coq7"/>
</dbReference>
<dbReference type="GO" id="GO:0046872">
    <property type="term" value="F:metal ion binding"/>
    <property type="evidence" value="ECO:0007669"/>
    <property type="project" value="UniProtKB-KW"/>
</dbReference>
<feature type="binding site" evidence="8">
    <location>
        <position position="236"/>
    </location>
    <ligand>
        <name>Fe cation</name>
        <dbReference type="ChEBI" id="CHEBI:24875"/>
        <label>2</label>
    </ligand>
</feature>
<feature type="compositionally biased region" description="Low complexity" evidence="9">
    <location>
        <begin position="51"/>
        <end position="61"/>
    </location>
</feature>
<evidence type="ECO:0000256" key="7">
    <source>
        <dbReference type="ARBA" id="ARBA00023136"/>
    </source>
</evidence>
<feature type="binding site" evidence="8">
    <location>
        <position position="135"/>
    </location>
    <ligand>
        <name>Fe cation</name>
        <dbReference type="ChEBI" id="CHEBI:24875"/>
        <label>1</label>
    </ligand>
</feature>
<keyword evidence="6 8" id="KW-0503">Monooxygenase</keyword>
<comment type="subunit">
    <text evidence="8">Component of a multi-subunit COQ enzyme complex.</text>
</comment>
<keyword evidence="2 8" id="KW-0831">Ubiquinone biosynthesis</keyword>
<dbReference type="GO" id="GO:0008682">
    <property type="term" value="F:3-demethoxyubiquinol 3-hydroxylase activity"/>
    <property type="evidence" value="ECO:0007669"/>
    <property type="project" value="UniProtKB-EC"/>
</dbReference>
<dbReference type="PANTHER" id="PTHR11237">
    <property type="entry name" value="COENZYME Q10 BIOSYNTHESIS PROTEIN 7"/>
    <property type="match status" value="1"/>
</dbReference>
<proteinExistence type="inferred from homology"/>
<feature type="binding site" evidence="8">
    <location>
        <position position="236"/>
    </location>
    <ligand>
        <name>Fe cation</name>
        <dbReference type="ChEBI" id="CHEBI:24875"/>
        <label>1</label>
    </ligand>
</feature>
<feature type="binding site" evidence="8">
    <location>
        <position position="184"/>
    </location>
    <ligand>
        <name>Fe cation</name>
        <dbReference type="ChEBI" id="CHEBI:24875"/>
        <label>2</label>
    </ligand>
</feature>